<dbReference type="Gene3D" id="2.80.10.50">
    <property type="match status" value="1"/>
</dbReference>
<dbReference type="AlphaFoldDB" id="A0A6J0SPK4"/>
<evidence type="ECO:0000256" key="6">
    <source>
        <dbReference type="ARBA" id="ARBA00023180"/>
    </source>
</evidence>
<dbReference type="GeneID" id="110072063"/>
<evidence type="ECO:0000256" key="2">
    <source>
        <dbReference type="ARBA" id="ARBA00010448"/>
    </source>
</evidence>
<dbReference type="GO" id="GO:0010628">
    <property type="term" value="P:positive regulation of gene expression"/>
    <property type="evidence" value="ECO:0007669"/>
    <property type="project" value="TreeGrafter"/>
</dbReference>
<dbReference type="GO" id="GO:0002437">
    <property type="term" value="P:inflammatory response to antigenic stimulus"/>
    <property type="evidence" value="ECO:0007669"/>
    <property type="project" value="TreeGrafter"/>
</dbReference>
<evidence type="ECO:0000256" key="1">
    <source>
        <dbReference type="ARBA" id="ARBA00004613"/>
    </source>
</evidence>
<dbReference type="Pfam" id="PF00340">
    <property type="entry name" value="IL1"/>
    <property type="match status" value="1"/>
</dbReference>
<keyword evidence="6" id="KW-0325">Glycoprotein</keyword>
<dbReference type="InterPro" id="IPR000975">
    <property type="entry name" value="IL-1_fam"/>
</dbReference>
<evidence type="ECO:0000256" key="3">
    <source>
        <dbReference type="ARBA" id="ARBA00022525"/>
    </source>
</evidence>
<proteinExistence type="inferred from homology"/>
<dbReference type="GO" id="GO:0019221">
    <property type="term" value="P:cytokine-mediated signaling pathway"/>
    <property type="evidence" value="ECO:0007669"/>
    <property type="project" value="TreeGrafter"/>
</dbReference>
<keyword evidence="4" id="KW-0732">Signal</keyword>
<comment type="subcellular location">
    <subcellularLocation>
        <location evidence="1 8">Secreted</location>
    </subcellularLocation>
</comment>
<gene>
    <name evidence="10" type="primary">LOC110072063</name>
</gene>
<keyword evidence="9" id="KW-1185">Reference proteome</keyword>
<evidence type="ECO:0000256" key="8">
    <source>
        <dbReference type="RuleBase" id="RU003753"/>
    </source>
</evidence>
<sequence>MCDSQMEELPSRTGGEKAGAQAAVFRSRIWDVSQKSLYLQNNELVAGYLQGPNSALEEKIYWVHNHAFGREKFPVILSIQDGKRCLTCSSSSVGPSPHLQLETINITDFLEDSREESARFTFFLSNQGGIWRFESAAHPGWFLCTSSRTNEPVSLTQKLGPSHVVDFYFQPC</sequence>
<reference evidence="10" key="1">
    <citation type="submission" date="2025-08" db="UniProtKB">
        <authorList>
            <consortium name="RefSeq"/>
        </authorList>
    </citation>
    <scope>IDENTIFICATION</scope>
</reference>
<keyword evidence="5" id="KW-1015">Disulfide bond</keyword>
<organism evidence="9 10">
    <name type="scientific">Pogona vitticeps</name>
    <name type="common">central bearded dragon</name>
    <dbReference type="NCBI Taxonomy" id="103695"/>
    <lineage>
        <taxon>Eukaryota</taxon>
        <taxon>Metazoa</taxon>
        <taxon>Chordata</taxon>
        <taxon>Craniata</taxon>
        <taxon>Vertebrata</taxon>
        <taxon>Euteleostomi</taxon>
        <taxon>Lepidosauria</taxon>
        <taxon>Squamata</taxon>
        <taxon>Bifurcata</taxon>
        <taxon>Unidentata</taxon>
        <taxon>Episquamata</taxon>
        <taxon>Toxicofera</taxon>
        <taxon>Iguania</taxon>
        <taxon>Acrodonta</taxon>
        <taxon>Agamidae</taxon>
        <taxon>Amphibolurinae</taxon>
        <taxon>Pogona</taxon>
    </lineage>
</organism>
<dbReference type="PROSITE" id="PS00253">
    <property type="entry name" value="INTERLEUKIN_1"/>
    <property type="match status" value="1"/>
</dbReference>
<comment type="similarity">
    <text evidence="2 8">Belongs to the IL-1 family.</text>
</comment>
<evidence type="ECO:0000313" key="10">
    <source>
        <dbReference type="RefSeq" id="XP_020635744.1"/>
    </source>
</evidence>
<dbReference type="FunFam" id="2.80.10.50:FF:000013">
    <property type="entry name" value="Interleukin-1"/>
    <property type="match status" value="1"/>
</dbReference>
<dbReference type="GO" id="GO:0071222">
    <property type="term" value="P:cellular response to lipopolysaccharide"/>
    <property type="evidence" value="ECO:0007669"/>
    <property type="project" value="TreeGrafter"/>
</dbReference>
<dbReference type="CDD" id="cd23297">
    <property type="entry name" value="beta-trefoil_IL1RA"/>
    <property type="match status" value="1"/>
</dbReference>
<evidence type="ECO:0000256" key="4">
    <source>
        <dbReference type="ARBA" id="ARBA00022729"/>
    </source>
</evidence>
<name>A0A6J0SPK4_9SAUR</name>
<dbReference type="GO" id="GO:0005149">
    <property type="term" value="F:interleukin-1 receptor binding"/>
    <property type="evidence" value="ECO:0007669"/>
    <property type="project" value="UniProtKB-UniRule"/>
</dbReference>
<dbReference type="SUPFAM" id="SSF50353">
    <property type="entry name" value="Cytokine"/>
    <property type="match status" value="1"/>
</dbReference>
<dbReference type="GO" id="GO:0005615">
    <property type="term" value="C:extracellular space"/>
    <property type="evidence" value="ECO:0007669"/>
    <property type="project" value="InterPro"/>
</dbReference>
<comment type="function">
    <text evidence="7">Anti-inflammatory antagonist of interleukin-1 family of proinflammatory cytokines such as interleukin-1beta/IL1B and interleukin-1alpha/IL1A. Protects from immune dysregulation and uncontrolled systemic inflammation triggered by IL1 for a range of innate stimulatory agents such as pathogens.</text>
</comment>
<protein>
    <recommendedName>
        <fullName evidence="8">Interleukin-1</fullName>
    </recommendedName>
</protein>
<evidence type="ECO:0000256" key="7">
    <source>
        <dbReference type="ARBA" id="ARBA00034096"/>
    </source>
</evidence>
<dbReference type="PRINTS" id="PR01360">
    <property type="entry name" value="INTRLEUKIN1X"/>
</dbReference>
<dbReference type="PANTHER" id="PTHR10078">
    <property type="entry name" value="INTERLEUKIN-1 FAMILY MEMBER"/>
    <property type="match status" value="1"/>
</dbReference>
<dbReference type="PRINTS" id="PR00264">
    <property type="entry name" value="INTERLEUKIN1"/>
</dbReference>
<dbReference type="InterPro" id="IPR008996">
    <property type="entry name" value="IL1/FGF"/>
</dbReference>
<dbReference type="PANTHER" id="PTHR10078:SF28">
    <property type="entry name" value="INTERLEUKIN-1 RECEPTOR ANTAGONIST PROTEIN"/>
    <property type="match status" value="1"/>
</dbReference>
<evidence type="ECO:0000256" key="5">
    <source>
        <dbReference type="ARBA" id="ARBA00023157"/>
    </source>
</evidence>
<keyword evidence="3 8" id="KW-0964">Secreted</keyword>
<dbReference type="InterPro" id="IPR003297">
    <property type="entry name" value="IL-1RA/IL-36"/>
</dbReference>
<evidence type="ECO:0000313" key="9">
    <source>
        <dbReference type="Proteomes" id="UP001652642"/>
    </source>
</evidence>
<dbReference type="GO" id="GO:0005125">
    <property type="term" value="F:cytokine activity"/>
    <property type="evidence" value="ECO:0007669"/>
    <property type="project" value="UniProtKB-UniRule"/>
</dbReference>
<dbReference type="Proteomes" id="UP001652642">
    <property type="component" value="Chromosome 8"/>
</dbReference>
<accession>A0A6J0SPK4</accession>
<dbReference type="SMART" id="SM00125">
    <property type="entry name" value="IL1"/>
    <property type="match status" value="1"/>
</dbReference>
<dbReference type="InterPro" id="IPR020877">
    <property type="entry name" value="IL-1_CS"/>
</dbReference>
<dbReference type="RefSeq" id="XP_020635744.1">
    <property type="nucleotide sequence ID" value="XM_020780085.2"/>
</dbReference>